<dbReference type="EMBL" id="WUYX01000029">
    <property type="protein sequence ID" value="MXV62389.1"/>
    <property type="molecule type" value="Genomic_DNA"/>
</dbReference>
<keyword evidence="3" id="KW-1185">Reference proteome</keyword>
<name>A0A6B0VPC7_9EURY</name>
<comment type="caution">
    <text evidence="2">The sequence shown here is derived from an EMBL/GenBank/DDBJ whole genome shotgun (WGS) entry which is preliminary data.</text>
</comment>
<dbReference type="Proteomes" id="UP000434101">
    <property type="component" value="Unassembled WGS sequence"/>
</dbReference>
<dbReference type="Pfam" id="PF21535">
    <property type="entry name" value="HVO_2248"/>
    <property type="match status" value="1"/>
</dbReference>
<feature type="compositionally biased region" description="Basic and acidic residues" evidence="1">
    <location>
        <begin position="254"/>
        <end position="271"/>
    </location>
</feature>
<reference evidence="2 3" key="1">
    <citation type="submission" date="2020-01" db="EMBL/GenBank/DDBJ databases">
        <title>Natronorubrum sp. JWXQ-INN 674 isolated from Inner Mongolia Autonomous Region of China.</title>
        <authorList>
            <person name="Xue Q."/>
        </authorList>
    </citation>
    <scope>NUCLEOTIDE SEQUENCE [LARGE SCALE GENOMIC DNA]</scope>
    <source>
        <strain evidence="2 3">JWXQ-INN-674</strain>
    </source>
</reference>
<gene>
    <name evidence="2" type="ORF">GS429_10000</name>
</gene>
<evidence type="ECO:0000313" key="3">
    <source>
        <dbReference type="Proteomes" id="UP000434101"/>
    </source>
</evidence>
<dbReference type="RefSeq" id="WP_160065114.1">
    <property type="nucleotide sequence ID" value="NZ_WUYX01000029.1"/>
</dbReference>
<dbReference type="OrthoDB" id="258723at2157"/>
<protein>
    <submittedName>
        <fullName evidence="2">Uncharacterized protein</fullName>
    </submittedName>
</protein>
<evidence type="ECO:0000313" key="2">
    <source>
        <dbReference type="EMBL" id="MXV62389.1"/>
    </source>
</evidence>
<sequence>MEEAHDRFNGDVGILHQRAVRIPLPDENAERFFHENMATIADAQERKADLLADPDVPLLAAYEAGIDHAAESLERRLRQIAGEEYEEVATAYFRSERDDSVGAVTAYFLESSWRIQQWPTVTEMVYTPLLVRYPDSFTLNIRFASGFTAPEAIYYESPEHSSEELPDEYARTYYEESQYTQQRAADYLREGAAMIREEFPDPEETPFGERKYGGIVSAAGRRGSAFSAVVERVDPDPDRFTESISEPMLVESGPEARRTERQLGLEGEIVR</sequence>
<feature type="region of interest" description="Disordered" evidence="1">
    <location>
        <begin position="236"/>
        <end position="271"/>
    </location>
</feature>
<dbReference type="AlphaFoldDB" id="A0A6B0VPC7"/>
<accession>A0A6B0VPC7</accession>
<evidence type="ECO:0000256" key="1">
    <source>
        <dbReference type="SAM" id="MobiDB-lite"/>
    </source>
</evidence>
<dbReference type="InterPro" id="IPR048687">
    <property type="entry name" value="HVO_2248-like"/>
</dbReference>
<proteinExistence type="predicted"/>
<organism evidence="2 3">
    <name type="scientific">Natronorubrum halalkaliphilum</name>
    <dbReference type="NCBI Taxonomy" id="2691917"/>
    <lineage>
        <taxon>Archaea</taxon>
        <taxon>Methanobacteriati</taxon>
        <taxon>Methanobacteriota</taxon>
        <taxon>Stenosarchaea group</taxon>
        <taxon>Halobacteria</taxon>
        <taxon>Halobacteriales</taxon>
        <taxon>Natrialbaceae</taxon>
        <taxon>Natronorubrum</taxon>
    </lineage>
</organism>